<dbReference type="SUPFAM" id="SSF46589">
    <property type="entry name" value="tRNA-binding arm"/>
    <property type="match status" value="1"/>
</dbReference>
<dbReference type="HAMAP" id="MF_00281">
    <property type="entry name" value="Phe_tRNA_synth_alpha1"/>
    <property type="match status" value="1"/>
</dbReference>
<name>A0A1G1Z4Z0_9BACT</name>
<organism evidence="15 16">
    <name type="scientific">Candidatus Colwellbacteria bacterium RIFCSPHIGHO2_12_FULL_44_17</name>
    <dbReference type="NCBI Taxonomy" id="1797689"/>
    <lineage>
        <taxon>Bacteria</taxon>
        <taxon>Candidatus Colwelliibacteriota</taxon>
    </lineage>
</organism>
<accession>A0A1G1Z4Z0</accession>
<dbReference type="InterPro" id="IPR006195">
    <property type="entry name" value="aa-tRNA-synth_II"/>
</dbReference>
<dbReference type="InterPro" id="IPR045864">
    <property type="entry name" value="aa-tRNA-synth_II/BPL/LPL"/>
</dbReference>
<dbReference type="AlphaFoldDB" id="A0A1G1Z4Z0"/>
<sequence length="335" mass="39114">MKEIEAEALTEITNAKEELALEKIRVKYLGRKEGIVTEALRSLKNLSLEEKKRQGPQINALKAKLEKTLEIKKRDLEEGKNKKTLDIDITRPGEKIIKERKITTGHLHPLTVLENEIKDVFRSMNFSVLEGPEIESEFYNFDALNVPPDHPAREMWDTFWIKSENAKTSKEKLLLRTHTSPMQIRYMESHEPPLQIVVPGRVFRFEATDQTHEVNFYQYEGLMVGKNISLANFKYVIETFLKRIFGKDIEFRYRPSYFPFVEPGLEIAIKFRGKWLEMMGAGMVHPNVFKAVHYNPRDYRGFAFGGGLERLAMVKYNIPDIRLFYSGDTRFTNQF</sequence>
<comment type="subcellular location">
    <subcellularLocation>
        <location evidence="1 13">Cytoplasm</location>
    </subcellularLocation>
</comment>
<evidence type="ECO:0000256" key="7">
    <source>
        <dbReference type="ARBA" id="ARBA00022741"/>
    </source>
</evidence>
<protein>
    <recommendedName>
        <fullName evidence="13">Phenylalanine--tRNA ligase alpha subunit</fullName>
        <ecNumber evidence="13">6.1.1.20</ecNumber>
    </recommendedName>
    <alternativeName>
        <fullName evidence="13">Phenylalanyl-tRNA synthetase alpha subunit</fullName>
        <shortName evidence="13">PheRS</shortName>
    </alternativeName>
</protein>
<evidence type="ECO:0000256" key="13">
    <source>
        <dbReference type="HAMAP-Rule" id="MF_00281"/>
    </source>
</evidence>
<dbReference type="Proteomes" id="UP000178515">
    <property type="component" value="Unassembled WGS sequence"/>
</dbReference>
<dbReference type="InterPro" id="IPR004188">
    <property type="entry name" value="Phe-tRNA_ligase_II_N"/>
</dbReference>
<dbReference type="GO" id="GO:0006432">
    <property type="term" value="P:phenylalanyl-tRNA aminoacylation"/>
    <property type="evidence" value="ECO:0007669"/>
    <property type="project" value="UniProtKB-UniRule"/>
</dbReference>
<dbReference type="Pfam" id="PF02912">
    <property type="entry name" value="Phe_tRNA-synt_N"/>
    <property type="match status" value="1"/>
</dbReference>
<feature type="binding site" evidence="13">
    <location>
        <position position="262"/>
    </location>
    <ligand>
        <name>Mg(2+)</name>
        <dbReference type="ChEBI" id="CHEBI:18420"/>
        <note>shared with beta subunit</note>
    </ligand>
</feature>
<dbReference type="PANTHER" id="PTHR11538">
    <property type="entry name" value="PHENYLALANYL-TRNA SYNTHETASE"/>
    <property type="match status" value="1"/>
</dbReference>
<dbReference type="InterPro" id="IPR022911">
    <property type="entry name" value="Phe_tRNA_ligase_alpha1_bac"/>
</dbReference>
<evidence type="ECO:0000256" key="5">
    <source>
        <dbReference type="ARBA" id="ARBA00022598"/>
    </source>
</evidence>
<dbReference type="Gene3D" id="3.30.930.10">
    <property type="entry name" value="Bira Bifunctional Protein, Domain 2"/>
    <property type="match status" value="1"/>
</dbReference>
<keyword evidence="9 13" id="KW-0460">Magnesium</keyword>
<dbReference type="GO" id="GO:0000049">
    <property type="term" value="F:tRNA binding"/>
    <property type="evidence" value="ECO:0007669"/>
    <property type="project" value="InterPro"/>
</dbReference>
<keyword evidence="11 13" id="KW-0030">Aminoacyl-tRNA synthetase</keyword>
<dbReference type="PANTHER" id="PTHR11538:SF41">
    <property type="entry name" value="PHENYLALANINE--TRNA LIGASE, MITOCHONDRIAL"/>
    <property type="match status" value="1"/>
</dbReference>
<evidence type="ECO:0000256" key="6">
    <source>
        <dbReference type="ARBA" id="ARBA00022723"/>
    </source>
</evidence>
<dbReference type="InterPro" id="IPR010978">
    <property type="entry name" value="tRNA-bd_arm"/>
</dbReference>
<keyword evidence="6 13" id="KW-0479">Metal-binding</keyword>
<evidence type="ECO:0000256" key="2">
    <source>
        <dbReference type="ARBA" id="ARBA00010207"/>
    </source>
</evidence>
<dbReference type="SUPFAM" id="SSF55681">
    <property type="entry name" value="Class II aaRS and biotin synthetases"/>
    <property type="match status" value="1"/>
</dbReference>
<evidence type="ECO:0000256" key="8">
    <source>
        <dbReference type="ARBA" id="ARBA00022840"/>
    </source>
</evidence>
<comment type="subunit">
    <text evidence="3 13">Tetramer of two alpha and two beta subunits.</text>
</comment>
<evidence type="ECO:0000256" key="4">
    <source>
        <dbReference type="ARBA" id="ARBA00022490"/>
    </source>
</evidence>
<proteinExistence type="inferred from homology"/>
<gene>
    <name evidence="13" type="primary">pheS</name>
    <name evidence="15" type="ORF">A3F24_03050</name>
</gene>
<feature type="domain" description="Aminoacyl-transfer RNA synthetases class-II family profile" evidence="14">
    <location>
        <begin position="113"/>
        <end position="326"/>
    </location>
</feature>
<dbReference type="EMBL" id="MHIX01000035">
    <property type="protein sequence ID" value="OGY58747.1"/>
    <property type="molecule type" value="Genomic_DNA"/>
</dbReference>
<dbReference type="GO" id="GO:0005524">
    <property type="term" value="F:ATP binding"/>
    <property type="evidence" value="ECO:0007669"/>
    <property type="project" value="UniProtKB-UniRule"/>
</dbReference>
<dbReference type="Pfam" id="PF01409">
    <property type="entry name" value="tRNA-synt_2d"/>
    <property type="match status" value="1"/>
</dbReference>
<evidence type="ECO:0000259" key="14">
    <source>
        <dbReference type="PROSITE" id="PS50862"/>
    </source>
</evidence>
<keyword evidence="5 13" id="KW-0436">Ligase</keyword>
<dbReference type="PROSITE" id="PS50862">
    <property type="entry name" value="AA_TRNA_LIGASE_II"/>
    <property type="match status" value="1"/>
</dbReference>
<comment type="cofactor">
    <cofactor evidence="13">
        <name>Mg(2+)</name>
        <dbReference type="ChEBI" id="CHEBI:18420"/>
    </cofactor>
    <text evidence="13">Binds 2 magnesium ions per tetramer.</text>
</comment>
<comment type="catalytic activity">
    <reaction evidence="12 13">
        <text>tRNA(Phe) + L-phenylalanine + ATP = L-phenylalanyl-tRNA(Phe) + AMP + diphosphate + H(+)</text>
        <dbReference type="Rhea" id="RHEA:19413"/>
        <dbReference type="Rhea" id="RHEA-COMP:9668"/>
        <dbReference type="Rhea" id="RHEA-COMP:9699"/>
        <dbReference type="ChEBI" id="CHEBI:15378"/>
        <dbReference type="ChEBI" id="CHEBI:30616"/>
        <dbReference type="ChEBI" id="CHEBI:33019"/>
        <dbReference type="ChEBI" id="CHEBI:58095"/>
        <dbReference type="ChEBI" id="CHEBI:78442"/>
        <dbReference type="ChEBI" id="CHEBI:78531"/>
        <dbReference type="ChEBI" id="CHEBI:456215"/>
        <dbReference type="EC" id="6.1.1.20"/>
    </reaction>
</comment>
<keyword evidence="4 13" id="KW-0963">Cytoplasm</keyword>
<evidence type="ECO:0000256" key="3">
    <source>
        <dbReference type="ARBA" id="ARBA00011209"/>
    </source>
</evidence>
<evidence type="ECO:0000256" key="9">
    <source>
        <dbReference type="ARBA" id="ARBA00022842"/>
    </source>
</evidence>
<dbReference type="STRING" id="1797689.A3F24_03050"/>
<dbReference type="CDD" id="cd00496">
    <property type="entry name" value="PheRS_alpha_core"/>
    <property type="match status" value="1"/>
</dbReference>
<reference evidence="15 16" key="1">
    <citation type="journal article" date="2016" name="Nat. Commun.">
        <title>Thousands of microbial genomes shed light on interconnected biogeochemical processes in an aquifer system.</title>
        <authorList>
            <person name="Anantharaman K."/>
            <person name="Brown C.T."/>
            <person name="Hug L.A."/>
            <person name="Sharon I."/>
            <person name="Castelle C.J."/>
            <person name="Probst A.J."/>
            <person name="Thomas B.C."/>
            <person name="Singh A."/>
            <person name="Wilkins M.J."/>
            <person name="Karaoz U."/>
            <person name="Brodie E.L."/>
            <person name="Williams K.H."/>
            <person name="Hubbard S.S."/>
            <person name="Banfield J.F."/>
        </authorList>
    </citation>
    <scope>NUCLEOTIDE SEQUENCE [LARGE SCALE GENOMIC DNA]</scope>
</reference>
<evidence type="ECO:0000256" key="11">
    <source>
        <dbReference type="ARBA" id="ARBA00023146"/>
    </source>
</evidence>
<evidence type="ECO:0000256" key="12">
    <source>
        <dbReference type="ARBA" id="ARBA00049255"/>
    </source>
</evidence>
<evidence type="ECO:0000313" key="16">
    <source>
        <dbReference type="Proteomes" id="UP000178515"/>
    </source>
</evidence>
<dbReference type="GO" id="GO:0000287">
    <property type="term" value="F:magnesium ion binding"/>
    <property type="evidence" value="ECO:0007669"/>
    <property type="project" value="UniProtKB-UniRule"/>
</dbReference>
<keyword evidence="10 13" id="KW-0648">Protein biosynthesis</keyword>
<dbReference type="EC" id="6.1.1.20" evidence="13"/>
<comment type="similarity">
    <text evidence="2 13">Belongs to the class-II aminoacyl-tRNA synthetase family. Phe-tRNA synthetase alpha subunit type 1 subfamily.</text>
</comment>
<evidence type="ECO:0000256" key="1">
    <source>
        <dbReference type="ARBA" id="ARBA00004496"/>
    </source>
</evidence>
<dbReference type="InterPro" id="IPR002319">
    <property type="entry name" value="Phenylalanyl-tRNA_Synthase"/>
</dbReference>
<dbReference type="GO" id="GO:0005737">
    <property type="term" value="C:cytoplasm"/>
    <property type="evidence" value="ECO:0007669"/>
    <property type="project" value="UniProtKB-SubCell"/>
</dbReference>
<keyword evidence="7 13" id="KW-0547">Nucleotide-binding</keyword>
<evidence type="ECO:0000256" key="10">
    <source>
        <dbReference type="ARBA" id="ARBA00022917"/>
    </source>
</evidence>
<comment type="caution">
    <text evidence="15">The sequence shown here is derived from an EMBL/GenBank/DDBJ whole genome shotgun (WGS) entry which is preliminary data.</text>
</comment>
<dbReference type="InterPro" id="IPR004529">
    <property type="entry name" value="Phe-tRNA-synth_IIc_asu"/>
</dbReference>
<keyword evidence="8 13" id="KW-0067">ATP-binding</keyword>
<dbReference type="NCBIfam" id="TIGR00468">
    <property type="entry name" value="pheS"/>
    <property type="match status" value="1"/>
</dbReference>
<dbReference type="GO" id="GO:0004826">
    <property type="term" value="F:phenylalanine-tRNA ligase activity"/>
    <property type="evidence" value="ECO:0007669"/>
    <property type="project" value="UniProtKB-UniRule"/>
</dbReference>
<evidence type="ECO:0000313" key="15">
    <source>
        <dbReference type="EMBL" id="OGY58747.1"/>
    </source>
</evidence>